<dbReference type="OrthoDB" id="9790048at2"/>
<feature type="signal peptide" evidence="9">
    <location>
        <begin position="1"/>
        <end position="28"/>
    </location>
</feature>
<evidence type="ECO:0000256" key="2">
    <source>
        <dbReference type="ARBA" id="ARBA00004193"/>
    </source>
</evidence>
<keyword evidence="5" id="KW-0813">Transport</keyword>
<evidence type="ECO:0000256" key="7">
    <source>
        <dbReference type="ARBA" id="ARBA00023139"/>
    </source>
</evidence>
<evidence type="ECO:0000256" key="5">
    <source>
        <dbReference type="ARBA" id="ARBA00022592"/>
    </source>
</evidence>
<dbReference type="Pfam" id="PF12849">
    <property type="entry name" value="PBP_like_2"/>
    <property type="match status" value="1"/>
</dbReference>
<dbReference type="CDD" id="cd13653">
    <property type="entry name" value="PBP2_phosphate_like_1"/>
    <property type="match status" value="1"/>
</dbReference>
<evidence type="ECO:0000256" key="3">
    <source>
        <dbReference type="ARBA" id="ARBA00008725"/>
    </source>
</evidence>
<keyword evidence="8" id="KW-0449">Lipoprotein</keyword>
<dbReference type="PANTHER" id="PTHR30570">
    <property type="entry name" value="PERIPLASMIC PHOSPHATE BINDING COMPONENT OF PHOSPHATE ABC TRANSPORTER"/>
    <property type="match status" value="1"/>
</dbReference>
<feature type="domain" description="PBP" evidence="10">
    <location>
        <begin position="27"/>
        <end position="276"/>
    </location>
</feature>
<reference evidence="12" key="1">
    <citation type="journal article" date="2019" name="Microbiology">
        <title>Complete Genome Sequence of an Uncultured Bacterium of the Candidate Phylum Bipolaricaulota.</title>
        <authorList>
            <person name="Kadnikov V.V."/>
            <person name="Mardanov A.V."/>
            <person name="Beletsky A.V."/>
            <person name="Frank Y.A."/>
            <person name="Karnachuk O.V."/>
            <person name="Ravin N.V."/>
        </authorList>
    </citation>
    <scope>NUCLEOTIDE SEQUENCE [LARGE SCALE GENOMIC DNA]</scope>
</reference>
<sequence>MKKKSFVVLLIITFLASTLLIGCGSDRATTIDAGGSSTLAPIVTECAENFKEEFVTWNNVDPSFPEEPISVLVHTGGSGFGISSTLDSTFDIGMVARDLREEEEEGLADGNVVQIGADVLTIAVNPNNPIVDVKPDLTKEEIRSIFAGEIKTWNELDSNLPDTNIILGVRDLGGGASQIFDDAIMHGTPISDEALQIGSMPALASKVKENENTIAYVSSGLVNQNPDEITALSVDGVAPTIENINDGLYTIGRPLLLVTKSEPSAKQQAFIDYLQTESAHEVITDLGYIPSN</sequence>
<dbReference type="Gene3D" id="3.40.190.10">
    <property type="entry name" value="Periplasmic binding protein-like II"/>
    <property type="match status" value="2"/>
</dbReference>
<dbReference type="InterPro" id="IPR024370">
    <property type="entry name" value="PBP_domain"/>
</dbReference>
<dbReference type="EMBL" id="CP046457">
    <property type="protein sequence ID" value="QGU00388.1"/>
    <property type="molecule type" value="Genomic_DNA"/>
</dbReference>
<dbReference type="GO" id="GO:0005886">
    <property type="term" value="C:plasma membrane"/>
    <property type="evidence" value="ECO:0007669"/>
    <property type="project" value="UniProtKB-SubCell"/>
</dbReference>
<comment type="subcellular location">
    <subcellularLocation>
        <location evidence="2">Cell membrane</location>
        <topology evidence="2">Lipid-anchor</topology>
    </subcellularLocation>
</comment>
<name>A0A6I6DN05_9FIRM</name>
<accession>A0A6I6DN05</accession>
<keyword evidence="6 9" id="KW-0732">Signal</keyword>
<dbReference type="InterPro" id="IPR050811">
    <property type="entry name" value="Phosphate_ABC_transporter"/>
</dbReference>
<organism evidence="11 12">
    <name type="scientific">Candidatus Syntrophocurvum alkaliphilum</name>
    <dbReference type="NCBI Taxonomy" id="2293317"/>
    <lineage>
        <taxon>Bacteria</taxon>
        <taxon>Bacillati</taxon>
        <taxon>Bacillota</taxon>
        <taxon>Clostridia</taxon>
        <taxon>Eubacteriales</taxon>
        <taxon>Syntrophomonadaceae</taxon>
        <taxon>Candidatus Syntrophocurvum</taxon>
    </lineage>
</organism>
<feature type="chain" id="PRO_5038668129" evidence="9">
    <location>
        <begin position="29"/>
        <end position="292"/>
    </location>
</feature>
<dbReference type="GO" id="GO:0006817">
    <property type="term" value="P:phosphate ion transport"/>
    <property type="evidence" value="ECO:0007669"/>
    <property type="project" value="UniProtKB-KW"/>
</dbReference>
<proteinExistence type="inferred from homology"/>
<evidence type="ECO:0000256" key="9">
    <source>
        <dbReference type="SAM" id="SignalP"/>
    </source>
</evidence>
<dbReference type="RefSeq" id="WP_156204178.1">
    <property type="nucleotide sequence ID" value="NZ_CP046457.1"/>
</dbReference>
<gene>
    <name evidence="11" type="ORF">SYNTR_1794</name>
</gene>
<dbReference type="KEGG" id="salq:SYNTR_1794"/>
<protein>
    <submittedName>
        <fullName evidence="11">Phosphate ABC transporter, substrate-binding protein PstS</fullName>
    </submittedName>
</protein>
<evidence type="ECO:0000256" key="4">
    <source>
        <dbReference type="ARBA" id="ARBA00011529"/>
    </source>
</evidence>
<dbReference type="PROSITE" id="PS51257">
    <property type="entry name" value="PROKAR_LIPOPROTEIN"/>
    <property type="match status" value="1"/>
</dbReference>
<evidence type="ECO:0000259" key="10">
    <source>
        <dbReference type="Pfam" id="PF12849"/>
    </source>
</evidence>
<evidence type="ECO:0000256" key="8">
    <source>
        <dbReference type="ARBA" id="ARBA00023288"/>
    </source>
</evidence>
<comment type="subunit">
    <text evidence="4">The complex is composed of two ATP-binding proteins (PstB), two transmembrane proteins (PstC and PstA) and a solute-binding protein (PstS).</text>
</comment>
<evidence type="ECO:0000313" key="11">
    <source>
        <dbReference type="EMBL" id="QGU00388.1"/>
    </source>
</evidence>
<evidence type="ECO:0000313" key="12">
    <source>
        <dbReference type="Proteomes" id="UP000426444"/>
    </source>
</evidence>
<evidence type="ECO:0000256" key="6">
    <source>
        <dbReference type="ARBA" id="ARBA00022729"/>
    </source>
</evidence>
<comment type="function">
    <text evidence="1">Part of the ABC transporter complex PstSACB involved in phosphate import.</text>
</comment>
<dbReference type="Proteomes" id="UP000426444">
    <property type="component" value="Chromosome"/>
</dbReference>
<dbReference type="AlphaFoldDB" id="A0A6I6DN05"/>
<keyword evidence="7" id="KW-0564">Palmitate</keyword>
<keyword evidence="5" id="KW-0592">Phosphate transport</keyword>
<evidence type="ECO:0000256" key="1">
    <source>
        <dbReference type="ARBA" id="ARBA00002841"/>
    </source>
</evidence>
<comment type="similarity">
    <text evidence="3">Belongs to the PstS family.</text>
</comment>
<keyword evidence="12" id="KW-1185">Reference proteome</keyword>
<dbReference type="PANTHER" id="PTHR30570:SF1">
    <property type="entry name" value="PHOSPHATE-BINDING PROTEIN PSTS"/>
    <property type="match status" value="1"/>
</dbReference>
<dbReference type="SUPFAM" id="SSF53850">
    <property type="entry name" value="Periplasmic binding protein-like II"/>
    <property type="match status" value="1"/>
</dbReference>